<dbReference type="SUPFAM" id="SSF52058">
    <property type="entry name" value="L domain-like"/>
    <property type="match status" value="1"/>
</dbReference>
<feature type="domain" description="Disease resistance protein winged helix" evidence="2">
    <location>
        <begin position="238"/>
        <end position="304"/>
    </location>
</feature>
<keyword evidence="5" id="KW-1185">Reference proteome</keyword>
<dbReference type="Pfam" id="PF23559">
    <property type="entry name" value="WHD_DRP"/>
    <property type="match status" value="1"/>
</dbReference>
<dbReference type="Pfam" id="PF25019">
    <property type="entry name" value="LRR_R13L1-DRL21"/>
    <property type="match status" value="1"/>
</dbReference>
<gene>
    <name evidence="4" type="ORF">Cgig2_026595</name>
</gene>
<dbReference type="OrthoDB" id="1935327at2759"/>
<evidence type="ECO:0000259" key="3">
    <source>
        <dbReference type="Pfam" id="PF25019"/>
    </source>
</evidence>
<dbReference type="InterPro" id="IPR058922">
    <property type="entry name" value="WHD_DRP"/>
</dbReference>
<evidence type="ECO:0000313" key="5">
    <source>
        <dbReference type="Proteomes" id="UP001153076"/>
    </source>
</evidence>
<feature type="region of interest" description="Disordered" evidence="1">
    <location>
        <begin position="51"/>
        <end position="90"/>
    </location>
</feature>
<reference evidence="4" key="1">
    <citation type="submission" date="2022-04" db="EMBL/GenBank/DDBJ databases">
        <title>Carnegiea gigantea Genome sequencing and assembly v2.</title>
        <authorList>
            <person name="Copetti D."/>
            <person name="Sanderson M.J."/>
            <person name="Burquez A."/>
            <person name="Wojciechowski M.F."/>
        </authorList>
    </citation>
    <scope>NUCLEOTIDE SEQUENCE</scope>
    <source>
        <strain evidence="4">SGP5-SGP5p</strain>
        <tissue evidence="4">Aerial part</tissue>
    </source>
</reference>
<accession>A0A9Q1QK02</accession>
<organism evidence="4 5">
    <name type="scientific">Carnegiea gigantea</name>
    <dbReference type="NCBI Taxonomy" id="171969"/>
    <lineage>
        <taxon>Eukaryota</taxon>
        <taxon>Viridiplantae</taxon>
        <taxon>Streptophyta</taxon>
        <taxon>Embryophyta</taxon>
        <taxon>Tracheophyta</taxon>
        <taxon>Spermatophyta</taxon>
        <taxon>Magnoliopsida</taxon>
        <taxon>eudicotyledons</taxon>
        <taxon>Gunneridae</taxon>
        <taxon>Pentapetalae</taxon>
        <taxon>Caryophyllales</taxon>
        <taxon>Cactineae</taxon>
        <taxon>Cactaceae</taxon>
        <taxon>Cactoideae</taxon>
        <taxon>Echinocereeae</taxon>
        <taxon>Carnegiea</taxon>
    </lineage>
</organism>
<evidence type="ECO:0000313" key="4">
    <source>
        <dbReference type="EMBL" id="KAJ8444391.1"/>
    </source>
</evidence>
<dbReference type="EMBL" id="JAKOGI010000099">
    <property type="protein sequence ID" value="KAJ8444391.1"/>
    <property type="molecule type" value="Genomic_DNA"/>
</dbReference>
<protein>
    <submittedName>
        <fullName evidence="4">Uncharacterized protein</fullName>
    </submittedName>
</protein>
<comment type="caution">
    <text evidence="4">The sequence shown here is derived from an EMBL/GenBank/DDBJ whole genome shotgun (WGS) entry which is preliminary data.</text>
</comment>
<dbReference type="PANTHER" id="PTHR47186">
    <property type="entry name" value="LEUCINE-RICH REPEAT-CONTAINING PROTEIN 57"/>
    <property type="match status" value="1"/>
</dbReference>
<evidence type="ECO:0000259" key="2">
    <source>
        <dbReference type="Pfam" id="PF23559"/>
    </source>
</evidence>
<dbReference type="Proteomes" id="UP001153076">
    <property type="component" value="Unassembled WGS sequence"/>
</dbReference>
<sequence>MAIIDHKHECSVNGGSCQEMSGSYAVCQGGPISGAWMSSDSPPAVAIMEQGGMNPQETPSSPPTMRTENELQGPLPKQKIGSCKNTSGTGATMEQATQLHISTENVSGRIRVPGKIRTQKLWPTALKGKVEPTERNAGKAGEVKLDTSHVRNSISITDVLKNNALGPANLVKKWGKAIERNECQQDYSSKLLEIINAFPRRCGCDLAFQHRDLISIWERVKPERIVAECLNCMAYCCLFPEGFAIEGDELVQLWMAVGLIEQESMELFAAAYLSIIQDLGGGFISLTREDNMNGEKWYKLNDAVEALPITNAEVPEDHFHELVRDRPLNLDSVSSFGHIRTLLLLKGHRSSHIDRLPYDFFMSLELLRALDLSGTKLSELPSSIGGARFLRYLNLSETLIQRLPETVRYLPNLQTLKLRNCPRLLALPKAMRRVTTLQHLDLGTLCDLCSMPPQMGSLTRLCTLSNFIVAREFGCGVGELKNLNNLKGRICLSRLENVGRVDEAKEAQLQYKKNITKLELRWTDSSEWDNVEGDNCEEEEVIQHLQPPKELQHLEIICYGGSKFPTWISLPWFDKLTAIVLFKCENCQLLPSLGQLPSLESLTLIELVEVKIIDSSFCVETTTPYKDDFVAFPKLQRLEIKSMLSLEEWRHMGEVQCFPSVTDLVIKDCPQLVTLCRLSQVCCLKYLEINCCGRLPSLPKGGLPDSAETFVIDDCPLLNLSCNKSLDEQGWHKTEHGLSLLEYHRVRSCLSTSQETSTTSAS</sequence>
<dbReference type="InterPro" id="IPR056789">
    <property type="entry name" value="LRR_R13L1-DRL21"/>
</dbReference>
<feature type="compositionally biased region" description="Polar residues" evidence="1">
    <location>
        <begin position="53"/>
        <end position="66"/>
    </location>
</feature>
<evidence type="ECO:0000256" key="1">
    <source>
        <dbReference type="SAM" id="MobiDB-lite"/>
    </source>
</evidence>
<dbReference type="InterPro" id="IPR032675">
    <property type="entry name" value="LRR_dom_sf"/>
</dbReference>
<dbReference type="Gene3D" id="3.80.10.10">
    <property type="entry name" value="Ribonuclease Inhibitor"/>
    <property type="match status" value="1"/>
</dbReference>
<feature type="domain" description="R13L1/DRL21-like LRR repeat region" evidence="3">
    <location>
        <begin position="478"/>
        <end position="606"/>
    </location>
</feature>
<dbReference type="PANTHER" id="PTHR47186:SF24">
    <property type="entry name" value="DISEASE RESISTANCE RPP13-LIKE PROTEIN 1"/>
    <property type="match status" value="1"/>
</dbReference>
<name>A0A9Q1QK02_9CARY</name>
<proteinExistence type="predicted"/>
<dbReference type="AlphaFoldDB" id="A0A9Q1QK02"/>